<dbReference type="EMBL" id="LRQB01000004">
    <property type="protein sequence ID" value="KXA22963.1"/>
    <property type="molecule type" value="Genomic_DNA"/>
</dbReference>
<evidence type="ECO:0000313" key="2">
    <source>
        <dbReference type="Proteomes" id="UP000070687"/>
    </source>
</evidence>
<comment type="caution">
    <text evidence="1">The sequence shown here is derived from an EMBL/GenBank/DDBJ whole genome shotgun (WGS) entry which is preliminary data.</text>
</comment>
<accession>A0A133P380</accession>
<gene>
    <name evidence="1" type="ORF">HMPREF3208_00050</name>
</gene>
<dbReference type="AlphaFoldDB" id="A0A133P380"/>
<protein>
    <submittedName>
        <fullName evidence="1">Uncharacterized protein</fullName>
    </submittedName>
</protein>
<evidence type="ECO:0000313" key="1">
    <source>
        <dbReference type="EMBL" id="KXA22963.1"/>
    </source>
</evidence>
<proteinExistence type="predicted"/>
<dbReference type="Proteomes" id="UP000070687">
    <property type="component" value="Unassembled WGS sequence"/>
</dbReference>
<dbReference type="PATRIC" id="fig|2702.100.peg.45"/>
<sequence>MEVHWTSNLSEFPLRVAFARYALSAKAGRRARKTQQLGRL</sequence>
<name>A0A133P380_GARVA</name>
<reference evidence="1 2" key="1">
    <citation type="submission" date="2016-01" db="EMBL/GenBank/DDBJ databases">
        <authorList>
            <person name="Oliw E.H."/>
        </authorList>
    </citation>
    <scope>NUCLEOTIDE SEQUENCE [LARGE SCALE GENOMIC DNA]</scope>
    <source>
        <strain evidence="1 2">PSS_7772B</strain>
    </source>
</reference>
<organism evidence="1 2">
    <name type="scientific">Gardnerella vaginalis</name>
    <dbReference type="NCBI Taxonomy" id="2702"/>
    <lineage>
        <taxon>Bacteria</taxon>
        <taxon>Bacillati</taxon>
        <taxon>Actinomycetota</taxon>
        <taxon>Actinomycetes</taxon>
        <taxon>Bifidobacteriales</taxon>
        <taxon>Bifidobacteriaceae</taxon>
        <taxon>Gardnerella</taxon>
    </lineage>
</organism>